<accession>A0A8T0QGM2</accession>
<reference evidence="1" key="1">
    <citation type="submission" date="2020-05" db="EMBL/GenBank/DDBJ databases">
        <title>WGS assembly of Panicum virgatum.</title>
        <authorList>
            <person name="Lovell J.T."/>
            <person name="Jenkins J."/>
            <person name="Shu S."/>
            <person name="Juenger T.E."/>
            <person name="Schmutz J."/>
        </authorList>
    </citation>
    <scope>NUCLEOTIDE SEQUENCE</scope>
    <source>
        <strain evidence="1">AP13</strain>
    </source>
</reference>
<gene>
    <name evidence="1" type="ORF">PVAP13_7KG303815</name>
</gene>
<dbReference type="EMBL" id="CM029049">
    <property type="protein sequence ID" value="KAG2574101.1"/>
    <property type="molecule type" value="Genomic_DNA"/>
</dbReference>
<dbReference type="Proteomes" id="UP000823388">
    <property type="component" value="Chromosome 7K"/>
</dbReference>
<proteinExistence type="predicted"/>
<sequence>MSWLLLLLGDGGESVTILALRMSLRHRFGLIASDLVSFLLISSTTFAVGRTHRCIAGTRGGAWQWHRRVQRPAGLEEWLPAGGVCAQEPNQGWWRHGCLLALRRRAPVVASALVVDAEGQPARP</sequence>
<dbReference type="AlphaFoldDB" id="A0A8T0QGM2"/>
<organism evidence="1 2">
    <name type="scientific">Panicum virgatum</name>
    <name type="common">Blackwell switchgrass</name>
    <dbReference type="NCBI Taxonomy" id="38727"/>
    <lineage>
        <taxon>Eukaryota</taxon>
        <taxon>Viridiplantae</taxon>
        <taxon>Streptophyta</taxon>
        <taxon>Embryophyta</taxon>
        <taxon>Tracheophyta</taxon>
        <taxon>Spermatophyta</taxon>
        <taxon>Magnoliopsida</taxon>
        <taxon>Liliopsida</taxon>
        <taxon>Poales</taxon>
        <taxon>Poaceae</taxon>
        <taxon>PACMAD clade</taxon>
        <taxon>Panicoideae</taxon>
        <taxon>Panicodae</taxon>
        <taxon>Paniceae</taxon>
        <taxon>Panicinae</taxon>
        <taxon>Panicum</taxon>
        <taxon>Panicum sect. Hiantes</taxon>
    </lineage>
</organism>
<name>A0A8T0QGM2_PANVG</name>
<comment type="caution">
    <text evidence="1">The sequence shown here is derived from an EMBL/GenBank/DDBJ whole genome shotgun (WGS) entry which is preliminary data.</text>
</comment>
<protein>
    <submittedName>
        <fullName evidence="1">Uncharacterized protein</fullName>
    </submittedName>
</protein>
<keyword evidence="2" id="KW-1185">Reference proteome</keyword>
<evidence type="ECO:0000313" key="1">
    <source>
        <dbReference type="EMBL" id="KAG2574101.1"/>
    </source>
</evidence>
<evidence type="ECO:0000313" key="2">
    <source>
        <dbReference type="Proteomes" id="UP000823388"/>
    </source>
</evidence>